<dbReference type="GO" id="GO:0046872">
    <property type="term" value="F:metal ion binding"/>
    <property type="evidence" value="ECO:0007669"/>
    <property type="project" value="UniProtKB-KW"/>
</dbReference>
<dbReference type="SUPFAM" id="SSF102114">
    <property type="entry name" value="Radical SAM enzymes"/>
    <property type="match status" value="1"/>
</dbReference>
<evidence type="ECO:0000256" key="12">
    <source>
        <dbReference type="HAMAP-Rule" id="MF_01849"/>
    </source>
</evidence>
<evidence type="ECO:0000256" key="6">
    <source>
        <dbReference type="ARBA" id="ARBA00022679"/>
    </source>
</evidence>
<dbReference type="Gene3D" id="3.20.20.70">
    <property type="entry name" value="Aldolase class I"/>
    <property type="match status" value="1"/>
</dbReference>
<evidence type="ECO:0000256" key="1">
    <source>
        <dbReference type="ARBA" id="ARBA00004496"/>
    </source>
</evidence>
<accession>E4L8X9</accession>
<gene>
    <name evidence="12 14" type="primary">rlmN</name>
    <name evidence="14" type="ORF">HMPREF9220_0950</name>
</gene>
<dbReference type="GO" id="GO:0002935">
    <property type="term" value="F:tRNA (adenine(37)-C2)-methyltransferase activity"/>
    <property type="evidence" value="ECO:0007669"/>
    <property type="project" value="UniProtKB-UniRule"/>
</dbReference>
<dbReference type="EC" id="2.1.1.192" evidence="12"/>
<dbReference type="OrthoDB" id="9793973at2"/>
<dbReference type="Pfam" id="PF21016">
    <property type="entry name" value="RlmN_N"/>
    <property type="match status" value="1"/>
</dbReference>
<evidence type="ECO:0000256" key="4">
    <source>
        <dbReference type="ARBA" id="ARBA00022552"/>
    </source>
</evidence>
<feature type="binding site" evidence="12">
    <location>
        <begin position="159"/>
        <end position="160"/>
    </location>
    <ligand>
        <name>S-adenosyl-L-methionine</name>
        <dbReference type="ChEBI" id="CHEBI:59789"/>
    </ligand>
</feature>
<evidence type="ECO:0000256" key="5">
    <source>
        <dbReference type="ARBA" id="ARBA00022603"/>
    </source>
</evidence>
<evidence type="ECO:0000313" key="14">
    <source>
        <dbReference type="EMBL" id="EFR42831.1"/>
    </source>
</evidence>
<sequence length="344" mass="39353">MGLDIWGKSLKELEEYITLNNFPKFRAKQIHDYLYHRCIFTFDEMKQLPKNMREWLKENASIYIPEVINSIQSNDGNTTKILFKLKDGSLAETVCMHHKYGNSICVSTQIGCAMGCIFCASTRNGLERNLTFGEMLSQVYAFKKLKNISVHSIVLMGAGEPLTNYENCLKFIKLCNDSSILNISYRNITLSTCGIVPQIYRLEKENLPITLAISLHAPNDKIRNEILPSSKHFKIEDVIRASKHYFENTGRRITFEYILIKGINAAPEHAVELAKLVGNLNCHINLIPVNGTEHIQLFAPSKKEIFEFQQILEKMGKSATVRRQMGNEIQAACGQLKRRYLENR</sequence>
<dbReference type="Pfam" id="PF04055">
    <property type="entry name" value="Radical_SAM"/>
    <property type="match status" value="1"/>
</dbReference>
<evidence type="ECO:0000256" key="2">
    <source>
        <dbReference type="ARBA" id="ARBA00022485"/>
    </source>
</evidence>
<keyword evidence="11 12" id="KW-0411">Iron-sulfur</keyword>
<comment type="cofactor">
    <cofactor evidence="12">
        <name>[4Fe-4S] cluster</name>
        <dbReference type="ChEBI" id="CHEBI:49883"/>
    </cofactor>
    <text evidence="12">Binds 1 [4Fe-4S] cluster. The cluster is coordinated with 3 cysteines and an exchangeable S-adenosyl-L-methionine.</text>
</comment>
<comment type="catalytic activity">
    <reaction evidence="12">
        <text>adenosine(2503) in 23S rRNA + 2 reduced [2Fe-2S]-[ferredoxin] + 2 S-adenosyl-L-methionine = 2-methyladenosine(2503) in 23S rRNA + 5'-deoxyadenosine + L-methionine + 2 oxidized [2Fe-2S]-[ferredoxin] + S-adenosyl-L-homocysteine</text>
        <dbReference type="Rhea" id="RHEA:42916"/>
        <dbReference type="Rhea" id="RHEA-COMP:10000"/>
        <dbReference type="Rhea" id="RHEA-COMP:10001"/>
        <dbReference type="Rhea" id="RHEA-COMP:10152"/>
        <dbReference type="Rhea" id="RHEA-COMP:10282"/>
        <dbReference type="ChEBI" id="CHEBI:17319"/>
        <dbReference type="ChEBI" id="CHEBI:33737"/>
        <dbReference type="ChEBI" id="CHEBI:33738"/>
        <dbReference type="ChEBI" id="CHEBI:57844"/>
        <dbReference type="ChEBI" id="CHEBI:57856"/>
        <dbReference type="ChEBI" id="CHEBI:59789"/>
        <dbReference type="ChEBI" id="CHEBI:74411"/>
        <dbReference type="ChEBI" id="CHEBI:74497"/>
        <dbReference type="EC" id="2.1.1.192"/>
    </reaction>
</comment>
<dbReference type="SFLD" id="SFLDF00275">
    <property type="entry name" value="adenosine_C2_methyltransferase"/>
    <property type="match status" value="1"/>
</dbReference>
<dbReference type="GO" id="GO:0051539">
    <property type="term" value="F:4 iron, 4 sulfur cluster binding"/>
    <property type="evidence" value="ECO:0007669"/>
    <property type="project" value="UniProtKB-UniRule"/>
</dbReference>
<dbReference type="InterPro" id="IPR058240">
    <property type="entry name" value="rSAM_sf"/>
</dbReference>
<dbReference type="Proteomes" id="UP000004594">
    <property type="component" value="Unassembled WGS sequence"/>
</dbReference>
<feature type="binding site" evidence="12">
    <location>
        <begin position="214"/>
        <end position="216"/>
    </location>
    <ligand>
        <name>S-adenosyl-L-methionine</name>
        <dbReference type="ChEBI" id="CHEBI:59789"/>
    </ligand>
</feature>
<evidence type="ECO:0000259" key="13">
    <source>
        <dbReference type="PROSITE" id="PS51918"/>
    </source>
</evidence>
<feature type="binding site" evidence="12">
    <location>
        <position position="191"/>
    </location>
    <ligand>
        <name>S-adenosyl-L-methionine</name>
        <dbReference type="ChEBI" id="CHEBI:59789"/>
    </ligand>
</feature>
<comment type="subcellular location">
    <subcellularLocation>
        <location evidence="1 12">Cytoplasm</location>
    </subcellularLocation>
</comment>
<keyword evidence="10 12" id="KW-0408">Iron</keyword>
<dbReference type="PIRSF" id="PIRSF006004">
    <property type="entry name" value="CHP00048"/>
    <property type="match status" value="1"/>
</dbReference>
<name>E4L8X9_9FIRM</name>
<keyword evidence="12" id="KW-1015">Disulfide bond</keyword>
<dbReference type="PANTHER" id="PTHR30544:SF5">
    <property type="entry name" value="RADICAL SAM CORE DOMAIN-CONTAINING PROTEIN"/>
    <property type="match status" value="1"/>
</dbReference>
<keyword evidence="2 12" id="KW-0004">4Fe-4S</keyword>
<dbReference type="SFLD" id="SFLDS00029">
    <property type="entry name" value="Radical_SAM"/>
    <property type="match status" value="1"/>
</dbReference>
<feature type="binding site" evidence="12">
    <location>
        <position position="119"/>
    </location>
    <ligand>
        <name>[4Fe-4S] cluster</name>
        <dbReference type="ChEBI" id="CHEBI:49883"/>
        <note>4Fe-4S-S-AdoMet</note>
    </ligand>
</feature>
<comment type="function">
    <text evidence="12">Specifically methylates position 2 of adenine 2503 in 23S rRNA and position 2 of adenine 37 in tRNAs.</text>
</comment>
<protein>
    <recommendedName>
        <fullName evidence="12">Probable dual-specificity RNA methyltransferase RlmN</fullName>
        <ecNumber evidence="12">2.1.1.192</ecNumber>
    </recommendedName>
    <alternativeName>
        <fullName evidence="12">23S rRNA (adenine(2503)-C(2))-methyltransferase</fullName>
    </alternativeName>
    <alternativeName>
        <fullName evidence="12">23S rRNA m2A2503 methyltransferase</fullName>
    </alternativeName>
    <alternativeName>
        <fullName evidence="12">Ribosomal RNA large subunit methyltransferase N</fullName>
    </alternativeName>
    <alternativeName>
        <fullName evidence="12">tRNA (adenine(37)-C(2))-methyltransferase</fullName>
    </alternativeName>
    <alternativeName>
        <fullName evidence="12">tRNA m2A37 methyltransferase</fullName>
    </alternativeName>
</protein>
<dbReference type="RefSeq" id="WP_007554592.1">
    <property type="nucleotide sequence ID" value="NZ_AENT01000016.1"/>
</dbReference>
<evidence type="ECO:0000256" key="11">
    <source>
        <dbReference type="ARBA" id="ARBA00023014"/>
    </source>
</evidence>
<feature type="binding site" evidence="12">
    <location>
        <position position="112"/>
    </location>
    <ligand>
        <name>[4Fe-4S] cluster</name>
        <dbReference type="ChEBI" id="CHEBI:49883"/>
        <note>4Fe-4S-S-AdoMet</note>
    </ligand>
</feature>
<dbReference type="GO" id="GO:0070040">
    <property type="term" value="F:rRNA (adenine(2503)-C2-)-methyltransferase activity"/>
    <property type="evidence" value="ECO:0007669"/>
    <property type="project" value="UniProtKB-UniRule"/>
</dbReference>
<dbReference type="InterPro" id="IPR027492">
    <property type="entry name" value="RNA_MTrfase_RlmN"/>
</dbReference>
<feature type="active site" description="Proton acceptor" evidence="12">
    <location>
        <position position="92"/>
    </location>
</feature>
<feature type="binding site" evidence="12">
    <location>
        <position position="290"/>
    </location>
    <ligand>
        <name>S-adenosyl-L-methionine</name>
        <dbReference type="ChEBI" id="CHEBI:59789"/>
    </ligand>
</feature>
<comment type="catalytic activity">
    <reaction evidence="12">
        <text>adenosine(37) in tRNA + 2 reduced [2Fe-2S]-[ferredoxin] + 2 S-adenosyl-L-methionine = 2-methyladenosine(37) in tRNA + 5'-deoxyadenosine + L-methionine + 2 oxidized [2Fe-2S]-[ferredoxin] + S-adenosyl-L-homocysteine</text>
        <dbReference type="Rhea" id="RHEA:43332"/>
        <dbReference type="Rhea" id="RHEA-COMP:10000"/>
        <dbReference type="Rhea" id="RHEA-COMP:10001"/>
        <dbReference type="Rhea" id="RHEA-COMP:10162"/>
        <dbReference type="Rhea" id="RHEA-COMP:10485"/>
        <dbReference type="ChEBI" id="CHEBI:17319"/>
        <dbReference type="ChEBI" id="CHEBI:33737"/>
        <dbReference type="ChEBI" id="CHEBI:33738"/>
        <dbReference type="ChEBI" id="CHEBI:57844"/>
        <dbReference type="ChEBI" id="CHEBI:57856"/>
        <dbReference type="ChEBI" id="CHEBI:59789"/>
        <dbReference type="ChEBI" id="CHEBI:74411"/>
        <dbReference type="ChEBI" id="CHEBI:74497"/>
        <dbReference type="EC" id="2.1.1.192"/>
    </reaction>
</comment>
<dbReference type="eggNOG" id="COG0820">
    <property type="taxonomic scope" value="Bacteria"/>
</dbReference>
<dbReference type="NCBIfam" id="TIGR00048">
    <property type="entry name" value="rRNA_mod_RlmN"/>
    <property type="match status" value="1"/>
</dbReference>
<dbReference type="HAMAP" id="MF_01849">
    <property type="entry name" value="RNA_methyltr_RlmN"/>
    <property type="match status" value="1"/>
</dbReference>
<keyword evidence="6 12" id="KW-0808">Transferase</keyword>
<feature type="domain" description="Radical SAM core" evidence="13">
    <location>
        <begin position="98"/>
        <end position="328"/>
    </location>
</feature>
<keyword evidence="9 12" id="KW-0479">Metal-binding</keyword>
<dbReference type="GO" id="GO:0000049">
    <property type="term" value="F:tRNA binding"/>
    <property type="evidence" value="ECO:0007669"/>
    <property type="project" value="UniProtKB-UniRule"/>
</dbReference>
<dbReference type="GO" id="GO:0030488">
    <property type="term" value="P:tRNA methylation"/>
    <property type="evidence" value="ECO:0007669"/>
    <property type="project" value="UniProtKB-UniRule"/>
</dbReference>
<evidence type="ECO:0000256" key="10">
    <source>
        <dbReference type="ARBA" id="ARBA00023004"/>
    </source>
</evidence>
<evidence type="ECO:0000256" key="9">
    <source>
        <dbReference type="ARBA" id="ARBA00022723"/>
    </source>
</evidence>
<dbReference type="InterPro" id="IPR013785">
    <property type="entry name" value="Aldolase_TIM"/>
</dbReference>
<dbReference type="PROSITE" id="PS51918">
    <property type="entry name" value="RADICAL_SAM"/>
    <property type="match status" value="1"/>
</dbReference>
<proteinExistence type="inferred from homology"/>
<comment type="miscellaneous">
    <text evidence="12">Reaction proceeds by a ping-pong mechanism involving intermediate methylation of a conserved cysteine residue.</text>
</comment>
<dbReference type="GO" id="GO:0070475">
    <property type="term" value="P:rRNA base methylation"/>
    <property type="evidence" value="ECO:0007669"/>
    <property type="project" value="UniProtKB-UniRule"/>
</dbReference>
<comment type="caution">
    <text evidence="14">The sequence shown here is derived from an EMBL/GenBank/DDBJ whole genome shotgun (WGS) entry which is preliminary data.</text>
</comment>
<feature type="binding site" evidence="12">
    <location>
        <position position="116"/>
    </location>
    <ligand>
        <name>[4Fe-4S] cluster</name>
        <dbReference type="ChEBI" id="CHEBI:49883"/>
        <note>4Fe-4S-S-AdoMet</note>
    </ligand>
</feature>
<dbReference type="GO" id="GO:0019843">
    <property type="term" value="F:rRNA binding"/>
    <property type="evidence" value="ECO:0007669"/>
    <property type="project" value="UniProtKB-UniRule"/>
</dbReference>
<organism evidence="14 15">
    <name type="scientific">Dialister micraerophilus UPII 345-E</name>
    <dbReference type="NCBI Taxonomy" id="910314"/>
    <lineage>
        <taxon>Bacteria</taxon>
        <taxon>Bacillati</taxon>
        <taxon>Bacillota</taxon>
        <taxon>Negativicutes</taxon>
        <taxon>Veillonellales</taxon>
        <taxon>Veillonellaceae</taxon>
        <taxon>Dialister</taxon>
    </lineage>
</organism>
<dbReference type="AlphaFoldDB" id="E4L8X9"/>
<dbReference type="CDD" id="cd01335">
    <property type="entry name" value="Radical_SAM"/>
    <property type="match status" value="1"/>
</dbReference>
<evidence type="ECO:0000256" key="7">
    <source>
        <dbReference type="ARBA" id="ARBA00022691"/>
    </source>
</evidence>
<dbReference type="PANTHER" id="PTHR30544">
    <property type="entry name" value="23S RRNA METHYLTRANSFERASE"/>
    <property type="match status" value="1"/>
</dbReference>
<dbReference type="InterPro" id="IPR040072">
    <property type="entry name" value="Methyltransferase_A"/>
</dbReference>
<keyword evidence="7 12" id="KW-0949">S-adenosyl-L-methionine</keyword>
<evidence type="ECO:0000313" key="15">
    <source>
        <dbReference type="Proteomes" id="UP000004594"/>
    </source>
</evidence>
<feature type="active site" description="S-methylcysteine intermediate" evidence="12">
    <location>
        <position position="333"/>
    </location>
</feature>
<keyword evidence="3 12" id="KW-0963">Cytoplasm</keyword>
<dbReference type="InterPro" id="IPR004383">
    <property type="entry name" value="rRNA_lsu_MTrfase_RlmN/Cfr"/>
</dbReference>
<dbReference type="EMBL" id="AENT01000016">
    <property type="protein sequence ID" value="EFR42831.1"/>
    <property type="molecule type" value="Genomic_DNA"/>
</dbReference>
<dbReference type="GO" id="GO:0005737">
    <property type="term" value="C:cytoplasm"/>
    <property type="evidence" value="ECO:0007669"/>
    <property type="project" value="UniProtKB-SubCell"/>
</dbReference>
<keyword evidence="8 12" id="KW-0819">tRNA processing</keyword>
<dbReference type="SFLD" id="SFLDG01062">
    <property type="entry name" value="methyltransferase_(Class_A)"/>
    <property type="match status" value="1"/>
</dbReference>
<dbReference type="Gene3D" id="1.10.150.530">
    <property type="match status" value="1"/>
</dbReference>
<dbReference type="InterPro" id="IPR048641">
    <property type="entry name" value="RlmN_N"/>
</dbReference>
<keyword evidence="4 12" id="KW-0698">rRNA processing</keyword>
<comment type="similarity">
    <text evidence="12">Belongs to the radical SAM superfamily. RlmN family.</text>
</comment>
<evidence type="ECO:0000256" key="3">
    <source>
        <dbReference type="ARBA" id="ARBA00022490"/>
    </source>
</evidence>
<reference evidence="14 15" key="1">
    <citation type="submission" date="2010-11" db="EMBL/GenBank/DDBJ databases">
        <authorList>
            <person name="Durkin A.S."/>
            <person name="Madupu R."/>
            <person name="Torralba M."/>
            <person name="Gillis M."/>
            <person name="Methe B."/>
            <person name="Sutton G."/>
            <person name="Nelson K.E."/>
        </authorList>
    </citation>
    <scope>NUCLEOTIDE SEQUENCE [LARGE SCALE GENOMIC DNA]</scope>
    <source>
        <strain evidence="14 15">UPII 345-E</strain>
    </source>
</reference>
<evidence type="ECO:0000256" key="8">
    <source>
        <dbReference type="ARBA" id="ARBA00022694"/>
    </source>
</evidence>
<dbReference type="InterPro" id="IPR007197">
    <property type="entry name" value="rSAM"/>
</dbReference>
<dbReference type="FunFam" id="3.20.20.70:FF:000014">
    <property type="entry name" value="Probable dual-specificity RNA methyltransferase RlmN"/>
    <property type="match status" value="1"/>
</dbReference>
<keyword evidence="5 12" id="KW-0489">Methyltransferase</keyword>
<comment type="caution">
    <text evidence="12">Lacks conserved residue(s) required for the propagation of feature annotation.</text>
</comment>